<proteinExistence type="inferred from homology"/>
<keyword evidence="2" id="KW-0479">Metal-binding</keyword>
<comment type="caution">
    <text evidence="3">The sequence shown here is derived from an EMBL/GenBank/DDBJ whole genome shotgun (WGS) entry which is preliminary data.</text>
</comment>
<dbReference type="RefSeq" id="WP_343982310.1">
    <property type="nucleotide sequence ID" value="NZ_BAAAJG010000015.1"/>
</dbReference>
<dbReference type="Proteomes" id="UP001597145">
    <property type="component" value="Unassembled WGS sequence"/>
</dbReference>
<keyword evidence="2" id="KW-0349">Heme</keyword>
<evidence type="ECO:0000256" key="2">
    <source>
        <dbReference type="RuleBase" id="RU000461"/>
    </source>
</evidence>
<dbReference type="PANTHER" id="PTHR46696:SF4">
    <property type="entry name" value="BIOTIN BIOSYNTHESIS CYTOCHROME P450"/>
    <property type="match status" value="1"/>
</dbReference>
<dbReference type="InterPro" id="IPR036396">
    <property type="entry name" value="Cyt_P450_sf"/>
</dbReference>
<dbReference type="PRINTS" id="PR00359">
    <property type="entry name" value="BP450"/>
</dbReference>
<dbReference type="InterPro" id="IPR001128">
    <property type="entry name" value="Cyt_P450"/>
</dbReference>
<dbReference type="InterPro" id="IPR017972">
    <property type="entry name" value="Cyt_P450_CS"/>
</dbReference>
<keyword evidence="2" id="KW-0560">Oxidoreductase</keyword>
<evidence type="ECO:0000313" key="4">
    <source>
        <dbReference type="Proteomes" id="UP001597145"/>
    </source>
</evidence>
<evidence type="ECO:0000256" key="1">
    <source>
        <dbReference type="ARBA" id="ARBA00010617"/>
    </source>
</evidence>
<gene>
    <name evidence="3" type="ORF">ACFSCY_35315</name>
</gene>
<dbReference type="Pfam" id="PF00067">
    <property type="entry name" value="p450"/>
    <property type="match status" value="1"/>
</dbReference>
<dbReference type="EMBL" id="JBHUCP010000042">
    <property type="protein sequence ID" value="MFD1534702.1"/>
    <property type="molecule type" value="Genomic_DNA"/>
</dbReference>
<dbReference type="Gene3D" id="1.10.630.10">
    <property type="entry name" value="Cytochrome P450"/>
    <property type="match status" value="1"/>
</dbReference>
<reference evidence="4" key="1">
    <citation type="journal article" date="2019" name="Int. J. Syst. Evol. Microbiol.">
        <title>The Global Catalogue of Microorganisms (GCM) 10K type strain sequencing project: providing services to taxonomists for standard genome sequencing and annotation.</title>
        <authorList>
            <consortium name="The Broad Institute Genomics Platform"/>
            <consortium name="The Broad Institute Genome Sequencing Center for Infectious Disease"/>
            <person name="Wu L."/>
            <person name="Ma J."/>
        </authorList>
    </citation>
    <scope>NUCLEOTIDE SEQUENCE [LARGE SCALE GENOMIC DNA]</scope>
    <source>
        <strain evidence="4">JCM 12165</strain>
    </source>
</reference>
<protein>
    <submittedName>
        <fullName evidence="3">Cytochrome P450</fullName>
    </submittedName>
</protein>
<keyword evidence="2" id="KW-0408">Iron</keyword>
<dbReference type="InterPro" id="IPR002397">
    <property type="entry name" value="Cyt_P450_B"/>
</dbReference>
<sequence length="395" mass="43983">MRAEHWNVHPQHFWMRGEERGPVEFDASRGVWNVHGHPEAVRIISDPATFSSDVVRLFPMDDIDTSFTEGNLVQMDPPDHRKLRNLVSRAFTPKMVAGVEPRIREVTTELLDAVAEPDRLELVADLAYPLPVIVIADLLGVPASDRPLFKRWADQITGSTVELSPVEVTEEQKNELRSQLDQVKEMADYLRGHAAERRTRPQQDLLTDLVQAEVDGVRLSDTEVVNFANLLLLAGHITTTLLLGSTVLCLDANPEQAQRVRADRALLPTAIEESLRLLTPFAMVARATTTETEIGGHVVPPDQLVAIWLAAANRDPRQFDRPHEFDAGRDPNPHIAFGRGIHFCLGAPLARLEGRIVLDMLLDRFPVLRADPATPPEFLPSSEMTGVRTLPLLTG</sequence>
<comment type="similarity">
    <text evidence="1 2">Belongs to the cytochrome P450 family.</text>
</comment>
<organism evidence="3 4">
    <name type="scientific">Pseudonocardia aurantiaca</name>
    <dbReference type="NCBI Taxonomy" id="75290"/>
    <lineage>
        <taxon>Bacteria</taxon>
        <taxon>Bacillati</taxon>
        <taxon>Actinomycetota</taxon>
        <taxon>Actinomycetes</taxon>
        <taxon>Pseudonocardiales</taxon>
        <taxon>Pseudonocardiaceae</taxon>
        <taxon>Pseudonocardia</taxon>
    </lineage>
</organism>
<dbReference type="CDD" id="cd11032">
    <property type="entry name" value="P450_EryK-like"/>
    <property type="match status" value="1"/>
</dbReference>
<evidence type="ECO:0000313" key="3">
    <source>
        <dbReference type="EMBL" id="MFD1534702.1"/>
    </source>
</evidence>
<accession>A0ABW4FWG4</accession>
<keyword evidence="2" id="KW-0503">Monooxygenase</keyword>
<dbReference type="PANTHER" id="PTHR46696">
    <property type="entry name" value="P450, PUTATIVE (EUROFUNG)-RELATED"/>
    <property type="match status" value="1"/>
</dbReference>
<keyword evidence="4" id="KW-1185">Reference proteome</keyword>
<dbReference type="SUPFAM" id="SSF48264">
    <property type="entry name" value="Cytochrome P450"/>
    <property type="match status" value="1"/>
</dbReference>
<name>A0ABW4FWG4_9PSEU</name>
<dbReference type="PROSITE" id="PS00086">
    <property type="entry name" value="CYTOCHROME_P450"/>
    <property type="match status" value="1"/>
</dbReference>